<dbReference type="InterPro" id="IPR005064">
    <property type="entry name" value="BUG"/>
</dbReference>
<dbReference type="PANTHER" id="PTHR42928">
    <property type="entry name" value="TRICARBOXYLATE-BINDING PROTEIN"/>
    <property type="match status" value="1"/>
</dbReference>
<dbReference type="PANTHER" id="PTHR42928:SF5">
    <property type="entry name" value="BLR1237 PROTEIN"/>
    <property type="match status" value="1"/>
</dbReference>
<evidence type="ECO:0000256" key="2">
    <source>
        <dbReference type="SAM" id="SignalP"/>
    </source>
</evidence>
<keyword evidence="4" id="KW-1185">Reference proteome</keyword>
<dbReference type="SUPFAM" id="SSF53850">
    <property type="entry name" value="Periplasmic binding protein-like II"/>
    <property type="match status" value="1"/>
</dbReference>
<feature type="chain" id="PRO_5046424545" evidence="2">
    <location>
        <begin position="28"/>
        <end position="340"/>
    </location>
</feature>
<dbReference type="Gene3D" id="3.40.190.10">
    <property type="entry name" value="Periplasmic binding protein-like II"/>
    <property type="match status" value="1"/>
</dbReference>
<evidence type="ECO:0000313" key="4">
    <source>
        <dbReference type="Proteomes" id="UP000741863"/>
    </source>
</evidence>
<dbReference type="EMBL" id="JAFBEC010000003">
    <property type="protein sequence ID" value="MBM7632245.1"/>
    <property type="molecule type" value="Genomic_DNA"/>
</dbReference>
<comment type="caution">
    <text evidence="3">The sequence shown here is derived from an EMBL/GenBank/DDBJ whole genome shotgun (WGS) entry which is preliminary data.</text>
</comment>
<feature type="signal peptide" evidence="2">
    <location>
        <begin position="1"/>
        <end position="27"/>
    </location>
</feature>
<comment type="similarity">
    <text evidence="1">Belongs to the UPF0065 (bug) family.</text>
</comment>
<name>A0ABS2PAZ4_9BACL</name>
<sequence length="340" mass="37396">MKTSVKWTCITLLVASVLTIVFTTNIATPTFGESQATVSEASVESYPNQTIEVVVPAGAGGDTDLGARLLSQYVGEELGVSMVVSNIAGAGGSVGSREILDARPDGHQVLFFHNNLLINKLFGVSDFDHRDYKIAAISTFDMGDTFIINADAPYQDATELADYAVENPDELYFGTEVGGYTHLQMMAFERETGASFRLIDVGGASDKIVALLGDQVDVIPIAYGVTTDYIANGDFSSVGVLAEESRELYDNTPSMVEQGIDIEFEKFFFFAFPKETPDEIVETFSQAVKEVVENNEEYQSRAESYYTIPEYLDGEEAFEHMEGVREYYTELIQTLEEDES</sequence>
<dbReference type="Gene3D" id="3.40.190.150">
    <property type="entry name" value="Bordetella uptake gene, domain 1"/>
    <property type="match status" value="1"/>
</dbReference>
<dbReference type="RefSeq" id="WP_204696373.1">
    <property type="nucleotide sequence ID" value="NZ_JAFBEC010000003.1"/>
</dbReference>
<protein>
    <submittedName>
        <fullName evidence="3">Tripartite-type tricarboxylate transporter receptor subunit TctC</fullName>
    </submittedName>
</protein>
<evidence type="ECO:0000256" key="1">
    <source>
        <dbReference type="ARBA" id="ARBA00006987"/>
    </source>
</evidence>
<dbReference type="CDD" id="cd07012">
    <property type="entry name" value="PBP2_Bug_TTT"/>
    <property type="match status" value="1"/>
</dbReference>
<keyword evidence="2" id="KW-0732">Signal</keyword>
<dbReference type="PIRSF" id="PIRSF017082">
    <property type="entry name" value="YflP"/>
    <property type="match status" value="1"/>
</dbReference>
<accession>A0ABS2PAZ4</accession>
<reference evidence="3 4" key="1">
    <citation type="submission" date="2021-01" db="EMBL/GenBank/DDBJ databases">
        <title>Genomic Encyclopedia of Type Strains, Phase IV (KMG-IV): sequencing the most valuable type-strain genomes for metagenomic binning, comparative biology and taxonomic classification.</title>
        <authorList>
            <person name="Goeker M."/>
        </authorList>
    </citation>
    <scope>NUCLEOTIDE SEQUENCE [LARGE SCALE GENOMIC DNA]</scope>
    <source>
        <strain evidence="3 4">DSM 25540</strain>
    </source>
</reference>
<organism evidence="3 4">
    <name type="scientific">Geomicrobium sediminis</name>
    <dbReference type="NCBI Taxonomy" id="1347788"/>
    <lineage>
        <taxon>Bacteria</taxon>
        <taxon>Bacillati</taxon>
        <taxon>Bacillota</taxon>
        <taxon>Bacilli</taxon>
        <taxon>Bacillales</taxon>
        <taxon>Geomicrobium</taxon>
    </lineage>
</organism>
<dbReference type="InterPro" id="IPR042100">
    <property type="entry name" value="Bug_dom1"/>
</dbReference>
<proteinExistence type="inferred from homology"/>
<keyword evidence="3" id="KW-0675">Receptor</keyword>
<gene>
    <name evidence="3" type="ORF">JOD17_001338</name>
</gene>
<dbReference type="Pfam" id="PF03401">
    <property type="entry name" value="TctC"/>
    <property type="match status" value="1"/>
</dbReference>
<dbReference type="Proteomes" id="UP000741863">
    <property type="component" value="Unassembled WGS sequence"/>
</dbReference>
<evidence type="ECO:0000313" key="3">
    <source>
        <dbReference type="EMBL" id="MBM7632245.1"/>
    </source>
</evidence>